<keyword evidence="2" id="KW-0963">Cytoplasm</keyword>
<comment type="subcellular location">
    <subcellularLocation>
        <location evidence="2">Cytoplasm</location>
        <location evidence="2">Nucleoid</location>
    </subcellularLocation>
</comment>
<evidence type="ECO:0000256" key="1">
    <source>
        <dbReference type="ARBA" id="ARBA00023125"/>
    </source>
</evidence>
<keyword evidence="1 2" id="KW-0238">DNA-binding</keyword>
<dbReference type="Pfam" id="PF02575">
    <property type="entry name" value="YbaB_DNA_bd"/>
    <property type="match status" value="1"/>
</dbReference>
<organism evidence="3 4">
    <name type="scientific">SAR324 cluster bacterium</name>
    <dbReference type="NCBI Taxonomy" id="2024889"/>
    <lineage>
        <taxon>Bacteria</taxon>
        <taxon>Deltaproteobacteria</taxon>
        <taxon>SAR324 cluster</taxon>
    </lineage>
</organism>
<dbReference type="GO" id="GO:0043590">
    <property type="term" value="C:bacterial nucleoid"/>
    <property type="evidence" value="ECO:0007669"/>
    <property type="project" value="UniProtKB-UniRule"/>
</dbReference>
<sequence length="110" mass="11899">MIDGLNMNDLLEKAKEMQETMNKKKQEAASKTIDVSVGGGMISLSMNGNLELLSLKIDPEVVDKDDVDTLEDLVRAAVNEGIRQAKELGSTGLSDLLGDMKLPDFGNFGK</sequence>
<dbReference type="Gene3D" id="3.30.1310.10">
    <property type="entry name" value="Nucleoid-associated protein YbaB-like domain"/>
    <property type="match status" value="1"/>
</dbReference>
<dbReference type="GO" id="GO:0005829">
    <property type="term" value="C:cytosol"/>
    <property type="evidence" value="ECO:0007669"/>
    <property type="project" value="TreeGrafter"/>
</dbReference>
<protein>
    <recommendedName>
        <fullName evidence="2">Nucleoid-associated protein COB67_11165</fullName>
    </recommendedName>
</protein>
<reference evidence="4" key="1">
    <citation type="submission" date="2017-08" db="EMBL/GenBank/DDBJ databases">
        <title>A dynamic microbial community with high functional redundancy inhabits the cold, oxic subseafloor aquifer.</title>
        <authorList>
            <person name="Tully B.J."/>
            <person name="Wheat C.G."/>
            <person name="Glazer B.T."/>
            <person name="Huber J.A."/>
        </authorList>
    </citation>
    <scope>NUCLEOTIDE SEQUENCE [LARGE SCALE GENOMIC DNA]</scope>
</reference>
<name>A0A2A4SV17_9DELT</name>
<dbReference type="PANTHER" id="PTHR33449">
    <property type="entry name" value="NUCLEOID-ASSOCIATED PROTEIN YBAB"/>
    <property type="match status" value="1"/>
</dbReference>
<dbReference type="Proteomes" id="UP000218113">
    <property type="component" value="Unassembled WGS sequence"/>
</dbReference>
<dbReference type="PIRSF" id="PIRSF004555">
    <property type="entry name" value="UCP004555"/>
    <property type="match status" value="1"/>
</dbReference>
<comment type="subunit">
    <text evidence="2">Homodimer.</text>
</comment>
<dbReference type="GO" id="GO:0003677">
    <property type="term" value="F:DNA binding"/>
    <property type="evidence" value="ECO:0007669"/>
    <property type="project" value="UniProtKB-UniRule"/>
</dbReference>
<gene>
    <name evidence="3" type="ORF">COB67_11165</name>
</gene>
<dbReference type="PANTHER" id="PTHR33449:SF1">
    <property type="entry name" value="NUCLEOID-ASSOCIATED PROTEIN YBAB"/>
    <property type="match status" value="1"/>
</dbReference>
<comment type="function">
    <text evidence="2">Binds to DNA and alters its conformation. May be involved in regulation of gene expression, nucleoid organization and DNA protection.</text>
</comment>
<dbReference type="HAMAP" id="MF_00274">
    <property type="entry name" value="DNA_YbaB_EbfC"/>
    <property type="match status" value="1"/>
</dbReference>
<dbReference type="InterPro" id="IPR036894">
    <property type="entry name" value="YbaB-like_sf"/>
</dbReference>
<dbReference type="EMBL" id="NVSR01000117">
    <property type="protein sequence ID" value="PCI24984.1"/>
    <property type="molecule type" value="Genomic_DNA"/>
</dbReference>
<accession>A0A2A4SV17</accession>
<dbReference type="AlphaFoldDB" id="A0A2A4SV17"/>
<comment type="caution">
    <text evidence="3">The sequence shown here is derived from an EMBL/GenBank/DDBJ whole genome shotgun (WGS) entry which is preliminary data.</text>
</comment>
<evidence type="ECO:0000313" key="4">
    <source>
        <dbReference type="Proteomes" id="UP000218113"/>
    </source>
</evidence>
<evidence type="ECO:0000313" key="3">
    <source>
        <dbReference type="EMBL" id="PCI24984.1"/>
    </source>
</evidence>
<dbReference type="InterPro" id="IPR004401">
    <property type="entry name" value="YbaB/EbfC"/>
</dbReference>
<evidence type="ECO:0000256" key="2">
    <source>
        <dbReference type="HAMAP-Rule" id="MF_00274"/>
    </source>
</evidence>
<dbReference type="NCBIfam" id="TIGR00103">
    <property type="entry name" value="DNA_YbaB_EbfC"/>
    <property type="match status" value="1"/>
</dbReference>
<dbReference type="SUPFAM" id="SSF82607">
    <property type="entry name" value="YbaB-like"/>
    <property type="match status" value="1"/>
</dbReference>
<proteinExistence type="inferred from homology"/>
<comment type="similarity">
    <text evidence="2">Belongs to the YbaB/EbfC family.</text>
</comment>